<reference evidence="8 9" key="1">
    <citation type="submission" date="2019-12" db="EMBL/GenBank/DDBJ databases">
        <title>Corynebacterium sp. nov., isolated from feces of the Anser Albifrons in China.</title>
        <authorList>
            <person name="Liu Q."/>
        </authorList>
    </citation>
    <scope>NUCLEOTIDE SEQUENCE [LARGE SCALE GENOMIC DNA]</scope>
    <source>
        <strain evidence="8 9">4H37-19</strain>
    </source>
</reference>
<keyword evidence="9" id="KW-1185">Reference proteome</keyword>
<organism evidence="8 9">
    <name type="scientific">Corynebacterium poyangense</name>
    <dbReference type="NCBI Taxonomy" id="2684405"/>
    <lineage>
        <taxon>Bacteria</taxon>
        <taxon>Bacillati</taxon>
        <taxon>Actinomycetota</taxon>
        <taxon>Actinomycetes</taxon>
        <taxon>Mycobacteriales</taxon>
        <taxon>Corynebacteriaceae</taxon>
        <taxon>Corynebacterium</taxon>
    </lineage>
</organism>
<evidence type="ECO:0000256" key="2">
    <source>
        <dbReference type="ARBA" id="ARBA00022448"/>
    </source>
</evidence>
<dbReference type="EMBL" id="CP046884">
    <property type="protein sequence ID" value="QNQ90664.1"/>
    <property type="molecule type" value="Genomic_DNA"/>
</dbReference>
<evidence type="ECO:0000256" key="7">
    <source>
        <dbReference type="RuleBase" id="RU363032"/>
    </source>
</evidence>
<dbReference type="PANTHER" id="PTHR43386">
    <property type="entry name" value="OLIGOPEPTIDE TRANSPORT SYSTEM PERMEASE PROTEIN APPC"/>
    <property type="match status" value="1"/>
</dbReference>
<keyword evidence="5 7" id="KW-1133">Transmembrane helix</keyword>
<dbReference type="InterPro" id="IPR050366">
    <property type="entry name" value="BP-dependent_transpt_permease"/>
</dbReference>
<dbReference type="Gene3D" id="1.10.3720.10">
    <property type="entry name" value="MetI-like"/>
    <property type="match status" value="1"/>
</dbReference>
<evidence type="ECO:0000256" key="3">
    <source>
        <dbReference type="ARBA" id="ARBA00022475"/>
    </source>
</evidence>
<dbReference type="Proteomes" id="UP000516320">
    <property type="component" value="Chromosome"/>
</dbReference>
<evidence type="ECO:0000256" key="5">
    <source>
        <dbReference type="ARBA" id="ARBA00022989"/>
    </source>
</evidence>
<feature type="transmembrane region" description="Helical" evidence="7">
    <location>
        <begin position="12"/>
        <end position="32"/>
    </location>
</feature>
<dbReference type="GO" id="GO:0005886">
    <property type="term" value="C:plasma membrane"/>
    <property type="evidence" value="ECO:0007669"/>
    <property type="project" value="UniProtKB-SubCell"/>
</dbReference>
<feature type="transmembrane region" description="Helical" evidence="7">
    <location>
        <begin position="111"/>
        <end position="131"/>
    </location>
</feature>
<evidence type="ECO:0000256" key="6">
    <source>
        <dbReference type="ARBA" id="ARBA00023136"/>
    </source>
</evidence>
<dbReference type="RefSeq" id="WP_187973978.1">
    <property type="nucleotide sequence ID" value="NZ_CP046884.1"/>
</dbReference>
<dbReference type="InterPro" id="IPR000515">
    <property type="entry name" value="MetI-like"/>
</dbReference>
<dbReference type="InterPro" id="IPR035906">
    <property type="entry name" value="MetI-like_sf"/>
</dbReference>
<evidence type="ECO:0000313" key="8">
    <source>
        <dbReference type="EMBL" id="QNQ90664.1"/>
    </source>
</evidence>
<keyword evidence="4 7" id="KW-0812">Transmembrane</keyword>
<dbReference type="Pfam" id="PF00528">
    <property type="entry name" value="BPD_transp_1"/>
    <property type="match status" value="1"/>
</dbReference>
<feature type="transmembrane region" description="Helical" evidence="7">
    <location>
        <begin position="76"/>
        <end position="99"/>
    </location>
</feature>
<dbReference type="GO" id="GO:0055085">
    <property type="term" value="P:transmembrane transport"/>
    <property type="evidence" value="ECO:0007669"/>
    <property type="project" value="InterPro"/>
</dbReference>
<name>A0A7H0SQ39_9CORY</name>
<dbReference type="SUPFAM" id="SSF161098">
    <property type="entry name" value="MetI-like"/>
    <property type="match status" value="1"/>
</dbReference>
<dbReference type="KEGG" id="cpoy:GP475_08465"/>
<feature type="transmembrane region" description="Helical" evidence="7">
    <location>
        <begin position="189"/>
        <end position="216"/>
    </location>
</feature>
<comment type="subcellular location">
    <subcellularLocation>
        <location evidence="1 7">Cell membrane</location>
        <topology evidence="1 7">Multi-pass membrane protein</topology>
    </subcellularLocation>
</comment>
<accession>A0A7H0SQ39</accession>
<protein>
    <submittedName>
        <fullName evidence="8">ABC transporter permease subunit</fullName>
    </submittedName>
</protein>
<gene>
    <name evidence="8" type="ORF">GP475_08465</name>
</gene>
<dbReference type="AlphaFoldDB" id="A0A7H0SQ39"/>
<dbReference type="PANTHER" id="PTHR43386:SF25">
    <property type="entry name" value="PEPTIDE ABC TRANSPORTER PERMEASE PROTEIN"/>
    <property type="match status" value="1"/>
</dbReference>
<dbReference type="PROSITE" id="PS50928">
    <property type="entry name" value="ABC_TM1"/>
    <property type="match status" value="1"/>
</dbReference>
<proteinExistence type="inferred from homology"/>
<feature type="transmembrane region" description="Helical" evidence="7">
    <location>
        <begin position="243"/>
        <end position="264"/>
    </location>
</feature>
<sequence length="281" mass="30217">MLYHARRFPLSGWIGAIIIVLLLSTAILSFFWTPADPVHAEPSQRLLTSSTEHWMGTDRFGRDVFSRVLVGARMSIFVGLIAVGISFLLGTPLGMWAGMKGGFIESLIMRGADLLLAFPALLMAIIATAIAGPSTTSTMTAIGIAGIPSFARVARSGTLQVMTQDYILAARQARRPSLEIAYQHVFPNILGLVMVQISVAFSLAILAEAALSFLGLGTPPPDPSWGRMLHDAQASMGSSPHLVFWPGLAIALSVCGFSLLGDGLRDLFDPRARRIRRSIQS</sequence>
<evidence type="ECO:0000256" key="4">
    <source>
        <dbReference type="ARBA" id="ARBA00022692"/>
    </source>
</evidence>
<evidence type="ECO:0000256" key="1">
    <source>
        <dbReference type="ARBA" id="ARBA00004651"/>
    </source>
</evidence>
<keyword evidence="2 7" id="KW-0813">Transport</keyword>
<keyword evidence="3" id="KW-1003">Cell membrane</keyword>
<comment type="similarity">
    <text evidence="7">Belongs to the binding-protein-dependent transport system permease family.</text>
</comment>
<evidence type="ECO:0000313" key="9">
    <source>
        <dbReference type="Proteomes" id="UP000516320"/>
    </source>
</evidence>
<keyword evidence="6 7" id="KW-0472">Membrane</keyword>
<dbReference type="CDD" id="cd06261">
    <property type="entry name" value="TM_PBP2"/>
    <property type="match status" value="1"/>
</dbReference>